<protein>
    <submittedName>
        <fullName evidence="1">DUF3604 domain-containing protein</fullName>
    </submittedName>
</protein>
<keyword evidence="2" id="KW-1185">Reference proteome</keyword>
<dbReference type="Pfam" id="PF12228">
    <property type="entry name" value="DUF3604"/>
    <property type="match status" value="1"/>
</dbReference>
<reference evidence="1" key="1">
    <citation type="submission" date="2019-02" db="EMBL/GenBank/DDBJ databases">
        <authorList>
            <person name="Li S.-H."/>
        </authorList>
    </citation>
    <scope>NUCLEOTIDE SEQUENCE</scope>
    <source>
        <strain evidence="1">IMCC8485</strain>
    </source>
</reference>
<organism evidence="1 2">
    <name type="scientific">Candidatus Seongchinamella marina</name>
    <dbReference type="NCBI Taxonomy" id="2518990"/>
    <lineage>
        <taxon>Bacteria</taxon>
        <taxon>Pseudomonadati</taxon>
        <taxon>Pseudomonadota</taxon>
        <taxon>Gammaproteobacteria</taxon>
        <taxon>Cellvibrionales</taxon>
        <taxon>Halieaceae</taxon>
        <taxon>Seongchinamella</taxon>
    </lineage>
</organism>
<dbReference type="InterPro" id="IPR022028">
    <property type="entry name" value="DUF3604"/>
</dbReference>
<name>A0ABT3SWC9_9GAMM</name>
<dbReference type="Gene3D" id="3.20.20.140">
    <property type="entry name" value="Metal-dependent hydrolases"/>
    <property type="match status" value="1"/>
</dbReference>
<accession>A0ABT3SWC9</accession>
<dbReference type="Proteomes" id="UP001143307">
    <property type="component" value="Unassembled WGS sequence"/>
</dbReference>
<comment type="caution">
    <text evidence="1">The sequence shown here is derived from an EMBL/GenBank/DDBJ whole genome shotgun (WGS) entry which is preliminary data.</text>
</comment>
<evidence type="ECO:0000313" key="1">
    <source>
        <dbReference type="EMBL" id="MCX2974302.1"/>
    </source>
</evidence>
<proteinExistence type="predicted"/>
<dbReference type="EMBL" id="SHNP01000004">
    <property type="protein sequence ID" value="MCX2974302.1"/>
    <property type="molecule type" value="Genomic_DNA"/>
</dbReference>
<gene>
    <name evidence="1" type="ORF">EYC87_11980</name>
</gene>
<evidence type="ECO:0000313" key="2">
    <source>
        <dbReference type="Proteomes" id="UP001143307"/>
    </source>
</evidence>
<sequence>MMSVLGFLAVVMPMLVSCGVDLDAISSVSTDEKSSLTGKDTSNQVLETDSGVLEREVYLPISTSVGNPDRNAYFGDLHVHTEYSFDAYAFGSLATPRDAYRYALGEAIPHPSGFSIQLDRPLDFYAVTDHAMFLGVAREAADTSSVLSREPISDPMHNMNVPENRGVLSLLARSQAFGQFAPAMVQLITDGEIDTEMVMDITRSAWEDSVDAADEAYRPGEFTTFPAYEYTSSTTTRGNLHRNVIFKRSDKLPAVPFSRLNSRSPEGLWDWMDQLRDQGMESLAIPHNSNGSNGQMFKLVDWAENPVDVRYSDQRLRNEPLVEVTQIKGTSETHPLLSDNDEWAGFEIMDYRVASKLPSEANGSYVRQALRVGLELASKRAGNPYKFGLIGSTDTHVGGGALREEKFFSKAGLMDGTAESRGSVPASFVIGTAAKWLVPDLVKEVDGKAYMAANVFEYWGASGVAAVWAEDNTRESIYEAFRRKETFATSGPRIRMRFFAGLDYSPDLVNDPMAVSKAYAGGVAMGGDLEGDPAATPAFLVWAMADDSSAPLQRLQVIKGWEQGGKTYEQIFDVACAGGAEVDPSTHRCPDNGAEVYAEDCSLKEGTGAAELKVVWEDPQFDVNQEAFYYSRALEDPSCRWSTWDALRAGAAPRSDLPRTIQERAWSSPIWYRSPDGKSKTPEA</sequence>